<dbReference type="EMBL" id="BGPR01093006">
    <property type="protein sequence ID" value="GBM29325.1"/>
    <property type="molecule type" value="Genomic_DNA"/>
</dbReference>
<dbReference type="Pfam" id="PF18701">
    <property type="entry name" value="DUF5641"/>
    <property type="match status" value="1"/>
</dbReference>
<sequence>MEAIEKFKSKRKVVRTASTKLVNQITLLLESYDIKKEKDRKKLSEYLLNVEDKLKELKTLNKEIEELITDKAVFEADIETSFEYEEKLNDLKFQIKSKIDNFKIEQQPVTAPPVNIPANNAETKRPETSISLPKLRIPTFSGDASTFLEFINSFSNAIDSNESLNNVEKFIYLKSFLSGEAYKSVSGFSLTEENYKSCLDLLKDRYGRQDHLIGHFINKLLEIEPVKSSFNLRGLRKLHDESEISIRNLNSVGIDSKNYGHLLIPILLKQLPQDLVIEYHRKRDSGKTGDVHELIKFIKFEIESQESANIVTGHTHKVSESRQFSRNSSYHGQPKIKPNAPSSAALNTVVKNVCIFCNCDTHPALKCNFLTNEQKRYKLKKEGLCYRCMMHKHLMSKCRVKISPCETCQSSQHNFLFCPKNKAKSSPLNEPKSETDQKIILSSVMNSQDKPGNFVTLLQTAKVEIQGNGSQKVMVRLLFDSGSQKSFVRSDLKQALKLKTIRKEKLLIYTFSKRQPEERIYEVVALKINSQFPPYQSINIEALASDEITGADIYANINPRLIQNILPASCLISDSYEKTNLQIQILLGADYLYNAMSGEAKKIQKNLYLQPTLFGDTLIGQIFNPEDTKQMCALHVSSNAIQNDLKSLWEIDSLLMPNESPEMKPSDTLCNFGKELTITNNRYECPLQWKSPKMRETLGNNFEVAKKRFANLEKRFNHDESLFDRYNAVMKEQIQAGIIEMCSDECFIGYVMPHREVLRDSSSSTKTRIVYDASSKSGTNASLNECLVSGENLNPNLIDVILKFREHKIAFCGDIARAFLQIEVTKSDRNYLCFLYYKNCDKTLPVTMYHFNRHCFGVTCSPFVLAATIKTHIKKYKEKHPLAYEMLNESLYVDDLFYGSSTIQDAFTLSSDAVSILKDANMNMRKFDTNSKELKNVWLNSNSDIETNEHSDNHLKVLGLVWNNSDDTLGIDLHSLLSNLNENECTKRNVLHTAAKLFDPSGFISPFLIRIKCLLQELWQLGIGWDEVFTGQIKENFQNWCKEIKDLQNLKIPRYYFPDQIVIDNQDIQLHVFSDASLKSFGAVAYLRYKTSKGKFQTSFVISKSRVAPIKKLTLPRLELMGAIIASRIVKHLKGIFKDIKKVFCWSDSTIVLHWIKGSASKYKQFVANRVIEIQETTDPISWRHCSGKHNPADLLTRGLSSRDLITFIKWWHGPEWLRDAENLWPKVKEFENELVNSEVTSEYKSCVIVSSAIVQEKILDPGKFSCLRNLLRVTAWVVRFVNALKRKNAEKGPLTSDELTNAEMFWVRITQNDSYSNEITCLKNNKSLPRDSKLLCLNPFLDSNGILRVTGRLGKSTHLSTFEKHPIILPSKTKLTELLIWDSHKRVFHSGVSHTLVQVREKYWILKSRQTIKSVLSKCTICKRFNSSPGTQVIAPLPDIRVEQSAPFTIIGVDFAGPLFVKDTNAKQYILLITCAVTRSVHLELVGDMTTDTFLLAFRRFISRRGLCSVVISDNARTFKRAELEIKRIWNILNHPDVKNFYSFNGIKWQYIVERAAWWGGFYERMVRTVKTALRKTLGKSCLTVEQLLTVLIEIEGMINSRPITYVGSDTEEPTALTPAHFLLGKRITSLPSVRLHLDSNLSSRKCLIKSFNYRERLMRSFWTRWKNEYLLNLRSAHSSLVKNSSPFKVNDVILIKDDHLPRNFWKLGRIIELLPGRDGKVRACKVKTESTIIKRPVQLLYNLEIQD</sequence>
<evidence type="ECO:0000313" key="4">
    <source>
        <dbReference type="Proteomes" id="UP000499080"/>
    </source>
</evidence>
<proteinExistence type="predicted"/>
<dbReference type="GO" id="GO:0071897">
    <property type="term" value="P:DNA biosynthetic process"/>
    <property type="evidence" value="ECO:0007669"/>
    <property type="project" value="UniProtKB-ARBA"/>
</dbReference>
<name>A0A4Y2EN48_ARAVE</name>
<reference evidence="3 4" key="1">
    <citation type="journal article" date="2019" name="Sci. Rep.">
        <title>Orb-weaving spider Araneus ventricosus genome elucidates the spidroin gene catalogue.</title>
        <authorList>
            <person name="Kono N."/>
            <person name="Nakamura H."/>
            <person name="Ohtoshi R."/>
            <person name="Moran D.A.P."/>
            <person name="Shinohara A."/>
            <person name="Yoshida Y."/>
            <person name="Fujiwara M."/>
            <person name="Mori M."/>
            <person name="Tomita M."/>
            <person name="Arakawa K."/>
        </authorList>
    </citation>
    <scope>NUCLEOTIDE SEQUENCE [LARGE SCALE GENOMIC DNA]</scope>
</reference>
<dbReference type="Pfam" id="PF05380">
    <property type="entry name" value="Peptidase_A17"/>
    <property type="match status" value="1"/>
</dbReference>
<dbReference type="GO" id="GO:0003676">
    <property type="term" value="F:nucleic acid binding"/>
    <property type="evidence" value="ECO:0007669"/>
    <property type="project" value="InterPro"/>
</dbReference>
<dbReference type="InterPro" id="IPR043128">
    <property type="entry name" value="Rev_trsase/Diguanyl_cyclase"/>
</dbReference>
<feature type="domain" description="Integrase catalytic" evidence="2">
    <location>
        <begin position="1444"/>
        <end position="1628"/>
    </location>
</feature>
<dbReference type="PANTHER" id="PTHR47331:SF5">
    <property type="entry name" value="RIBONUCLEASE H"/>
    <property type="match status" value="1"/>
</dbReference>
<dbReference type="SUPFAM" id="SSF53098">
    <property type="entry name" value="Ribonuclease H-like"/>
    <property type="match status" value="1"/>
</dbReference>
<dbReference type="InterPro" id="IPR041588">
    <property type="entry name" value="Integrase_H2C2"/>
</dbReference>
<dbReference type="OrthoDB" id="6431532at2759"/>
<organism evidence="3 4">
    <name type="scientific">Araneus ventricosus</name>
    <name type="common">Orbweaver spider</name>
    <name type="synonym">Epeira ventricosa</name>
    <dbReference type="NCBI Taxonomy" id="182803"/>
    <lineage>
        <taxon>Eukaryota</taxon>
        <taxon>Metazoa</taxon>
        <taxon>Ecdysozoa</taxon>
        <taxon>Arthropoda</taxon>
        <taxon>Chelicerata</taxon>
        <taxon>Arachnida</taxon>
        <taxon>Araneae</taxon>
        <taxon>Araneomorphae</taxon>
        <taxon>Entelegynae</taxon>
        <taxon>Araneoidea</taxon>
        <taxon>Araneidae</taxon>
        <taxon>Araneus</taxon>
    </lineage>
</organism>
<evidence type="ECO:0000259" key="2">
    <source>
        <dbReference type="PROSITE" id="PS50994"/>
    </source>
</evidence>
<dbReference type="InterPro" id="IPR040676">
    <property type="entry name" value="DUF5641"/>
</dbReference>
<keyword evidence="1" id="KW-0175">Coiled coil</keyword>
<dbReference type="GO" id="GO:0042575">
    <property type="term" value="C:DNA polymerase complex"/>
    <property type="evidence" value="ECO:0007669"/>
    <property type="project" value="UniProtKB-ARBA"/>
</dbReference>
<dbReference type="Pfam" id="PF17921">
    <property type="entry name" value="Integrase_H2C2"/>
    <property type="match status" value="1"/>
</dbReference>
<dbReference type="Gene3D" id="3.10.10.10">
    <property type="entry name" value="HIV Type 1 Reverse Transcriptase, subunit A, domain 1"/>
    <property type="match status" value="1"/>
</dbReference>
<comment type="caution">
    <text evidence="3">The sequence shown here is derived from an EMBL/GenBank/DDBJ whole genome shotgun (WGS) entry which is preliminary data.</text>
</comment>
<evidence type="ECO:0000313" key="3">
    <source>
        <dbReference type="EMBL" id="GBM29325.1"/>
    </source>
</evidence>
<dbReference type="InterPro" id="IPR043502">
    <property type="entry name" value="DNA/RNA_pol_sf"/>
</dbReference>
<dbReference type="InterPro" id="IPR001584">
    <property type="entry name" value="Integrase_cat-core"/>
</dbReference>
<protein>
    <recommendedName>
        <fullName evidence="2">Integrase catalytic domain-containing protein</fullName>
    </recommendedName>
</protein>
<dbReference type="PROSITE" id="PS50994">
    <property type="entry name" value="INTEGRASE"/>
    <property type="match status" value="1"/>
</dbReference>
<dbReference type="Gene3D" id="3.30.70.270">
    <property type="match status" value="1"/>
</dbReference>
<dbReference type="PANTHER" id="PTHR47331">
    <property type="entry name" value="PHD-TYPE DOMAIN-CONTAINING PROTEIN"/>
    <property type="match status" value="1"/>
</dbReference>
<dbReference type="SUPFAM" id="SSF56672">
    <property type="entry name" value="DNA/RNA polymerases"/>
    <property type="match status" value="1"/>
</dbReference>
<dbReference type="InterPro" id="IPR012337">
    <property type="entry name" value="RNaseH-like_sf"/>
</dbReference>
<accession>A0A4Y2EN48</accession>
<dbReference type="InterPro" id="IPR008042">
    <property type="entry name" value="Retrotrans_Pao"/>
</dbReference>
<dbReference type="Proteomes" id="UP000499080">
    <property type="component" value="Unassembled WGS sequence"/>
</dbReference>
<keyword evidence="4" id="KW-1185">Reference proteome</keyword>
<gene>
    <name evidence="3" type="ORF">AVEN_160404_1</name>
</gene>
<dbReference type="GO" id="GO:0015074">
    <property type="term" value="P:DNA integration"/>
    <property type="evidence" value="ECO:0007669"/>
    <property type="project" value="InterPro"/>
</dbReference>
<dbReference type="InterPro" id="IPR005312">
    <property type="entry name" value="DUF1759"/>
</dbReference>
<dbReference type="Pfam" id="PF03564">
    <property type="entry name" value="DUF1759"/>
    <property type="match status" value="1"/>
</dbReference>
<dbReference type="Gene3D" id="3.30.420.10">
    <property type="entry name" value="Ribonuclease H-like superfamily/Ribonuclease H"/>
    <property type="match status" value="1"/>
</dbReference>
<dbReference type="InterPro" id="IPR036397">
    <property type="entry name" value="RNaseH_sf"/>
</dbReference>
<evidence type="ECO:0000256" key="1">
    <source>
        <dbReference type="SAM" id="Coils"/>
    </source>
</evidence>
<feature type="coiled-coil region" evidence="1">
    <location>
        <begin position="40"/>
        <end position="77"/>
    </location>
</feature>